<evidence type="ECO:0000313" key="1">
    <source>
        <dbReference type="EMBL" id="SKB09278.1"/>
    </source>
</evidence>
<dbReference type="EMBL" id="FUYE01000037">
    <property type="protein sequence ID" value="SKB09278.1"/>
    <property type="molecule type" value="Genomic_DNA"/>
</dbReference>
<proteinExistence type="predicted"/>
<gene>
    <name evidence="1" type="ORF">SAMN02745166_05124</name>
</gene>
<keyword evidence="2" id="KW-1185">Reference proteome</keyword>
<dbReference type="STRING" id="48467.SAMN02745166_05124"/>
<reference evidence="2" key="1">
    <citation type="submission" date="2017-02" db="EMBL/GenBank/DDBJ databases">
        <authorList>
            <person name="Varghese N."/>
            <person name="Submissions S."/>
        </authorList>
    </citation>
    <scope>NUCLEOTIDE SEQUENCE [LARGE SCALE GENOMIC DNA]</scope>
    <source>
        <strain evidence="2">ATCC 700200</strain>
    </source>
</reference>
<sequence length="85" mass="9598">MMMTTMMNSPSPSQQYFNTFFVMKTLSLIRGALAAAAMLPLVSCETEVVVDEPPQTMTIRTEQKETIYRRYPDGIVQTQVTTVTE</sequence>
<organism evidence="1 2">
    <name type="scientific">Prosthecobacter debontii</name>
    <dbReference type="NCBI Taxonomy" id="48467"/>
    <lineage>
        <taxon>Bacteria</taxon>
        <taxon>Pseudomonadati</taxon>
        <taxon>Verrucomicrobiota</taxon>
        <taxon>Verrucomicrobiia</taxon>
        <taxon>Verrucomicrobiales</taxon>
        <taxon>Verrucomicrobiaceae</taxon>
        <taxon>Prosthecobacter</taxon>
    </lineage>
</organism>
<evidence type="ECO:0000313" key="2">
    <source>
        <dbReference type="Proteomes" id="UP000190774"/>
    </source>
</evidence>
<dbReference type="AlphaFoldDB" id="A0A1T4Z5Y5"/>
<dbReference type="Proteomes" id="UP000190774">
    <property type="component" value="Unassembled WGS sequence"/>
</dbReference>
<accession>A0A1T4Z5Y5</accession>
<protein>
    <submittedName>
        <fullName evidence="1">Uncharacterized protein</fullName>
    </submittedName>
</protein>
<name>A0A1T4Z5Y5_9BACT</name>